<name>A0ABY4MWQ4_9MICO</name>
<keyword evidence="2" id="KW-1133">Transmembrane helix</keyword>
<feature type="compositionally biased region" description="Pro residues" evidence="1">
    <location>
        <begin position="21"/>
        <end position="33"/>
    </location>
</feature>
<keyword evidence="2" id="KW-0812">Transmembrane</keyword>
<protein>
    <submittedName>
        <fullName evidence="3">DUF4190 domain-containing protein</fullName>
    </submittedName>
</protein>
<proteinExistence type="predicted"/>
<feature type="transmembrane region" description="Helical" evidence="2">
    <location>
        <begin position="55"/>
        <end position="74"/>
    </location>
</feature>
<keyword evidence="2" id="KW-0472">Membrane</keyword>
<organism evidence="3">
    <name type="scientific">Gulosibacter sediminis</name>
    <dbReference type="NCBI Taxonomy" id="1729695"/>
    <lineage>
        <taxon>Bacteria</taxon>
        <taxon>Bacillati</taxon>
        <taxon>Actinomycetota</taxon>
        <taxon>Actinomycetes</taxon>
        <taxon>Micrococcales</taxon>
        <taxon>Microbacteriaceae</taxon>
        <taxon>Gulosibacter</taxon>
    </lineage>
</organism>
<accession>A0ABY4MWQ4</accession>
<feature type="transmembrane region" description="Helical" evidence="2">
    <location>
        <begin position="111"/>
        <end position="136"/>
    </location>
</feature>
<evidence type="ECO:0000256" key="2">
    <source>
        <dbReference type="SAM" id="Phobius"/>
    </source>
</evidence>
<dbReference type="EMBL" id="CP097160">
    <property type="protein sequence ID" value="UQN14799.1"/>
    <property type="molecule type" value="Genomic_DNA"/>
</dbReference>
<feature type="compositionally biased region" description="Low complexity" evidence="1">
    <location>
        <begin position="1"/>
        <end position="20"/>
    </location>
</feature>
<feature type="transmembrane region" description="Helical" evidence="2">
    <location>
        <begin position="80"/>
        <end position="99"/>
    </location>
</feature>
<reference evidence="3" key="1">
    <citation type="submission" date="2022-05" db="EMBL/GenBank/DDBJ databases">
        <title>Complete genome sequence of toluene-degrading Gulosibacter sediminis strain ACHW.36C.</title>
        <authorList>
            <person name="Wai A.C."/>
            <person name="Lai G.K."/>
            <person name="Griffin S.D."/>
            <person name="Leung F.C."/>
        </authorList>
    </citation>
    <scope>NUCLEOTIDE SEQUENCE [LARGE SCALE GENOMIC DNA]</scope>
    <source>
        <strain evidence="3">ACHW.36C</strain>
    </source>
</reference>
<feature type="compositionally biased region" description="Low complexity" evidence="1">
    <location>
        <begin position="34"/>
        <end position="43"/>
    </location>
</feature>
<gene>
    <name evidence="3" type="ORF">M3M28_12260</name>
</gene>
<sequence length="148" mass="15719">MTNTPENPYENPYEQPNPYAQQPPQPQPVPPQQPYQQPYPAYASGPLPPQPTGEFNVMGLVALICGIIAIGVSWVPFLGWFGMLPALAAVGFGIAGVAAQRYTGNRGLAIAGLILGGVGFILCLILPIFTGAWFVFAQVISYDSSLGL</sequence>
<evidence type="ECO:0000313" key="3">
    <source>
        <dbReference type="EMBL" id="UQN14799.1"/>
    </source>
</evidence>
<evidence type="ECO:0000256" key="1">
    <source>
        <dbReference type="SAM" id="MobiDB-lite"/>
    </source>
</evidence>
<feature type="region of interest" description="Disordered" evidence="1">
    <location>
        <begin position="1"/>
        <end position="47"/>
    </location>
</feature>